<dbReference type="AlphaFoldDB" id="A0A9J7J406"/>
<dbReference type="OrthoDB" id="6818903at2759"/>
<name>A0A9J7J406_SPOLT</name>
<evidence type="ECO:0000256" key="1">
    <source>
        <dbReference type="SAM" id="SignalP"/>
    </source>
</evidence>
<accession>A0A9J7J406</accession>
<keyword evidence="1" id="KW-0732">Signal</keyword>
<proteinExistence type="predicted"/>
<evidence type="ECO:0000313" key="3">
    <source>
        <dbReference type="RefSeq" id="XP_022834163.1"/>
    </source>
</evidence>
<dbReference type="KEGG" id="sliu:111361935"/>
<feature type="chain" id="PRO_5039893238" evidence="1">
    <location>
        <begin position="19"/>
        <end position="147"/>
    </location>
</feature>
<organism evidence="2 3">
    <name type="scientific">Spodoptera litura</name>
    <name type="common">Asian cotton leafworm</name>
    <dbReference type="NCBI Taxonomy" id="69820"/>
    <lineage>
        <taxon>Eukaryota</taxon>
        <taxon>Metazoa</taxon>
        <taxon>Ecdysozoa</taxon>
        <taxon>Arthropoda</taxon>
        <taxon>Hexapoda</taxon>
        <taxon>Insecta</taxon>
        <taxon>Pterygota</taxon>
        <taxon>Neoptera</taxon>
        <taxon>Endopterygota</taxon>
        <taxon>Lepidoptera</taxon>
        <taxon>Glossata</taxon>
        <taxon>Ditrysia</taxon>
        <taxon>Noctuoidea</taxon>
        <taxon>Noctuidae</taxon>
        <taxon>Amphipyrinae</taxon>
        <taxon>Spodoptera</taxon>
    </lineage>
</organism>
<dbReference type="Proteomes" id="UP000301870">
    <property type="component" value="Unplaced"/>
</dbReference>
<feature type="signal peptide" evidence="1">
    <location>
        <begin position="1"/>
        <end position="18"/>
    </location>
</feature>
<protein>
    <submittedName>
        <fullName evidence="3">Uncharacterized protein LOC111361935</fullName>
    </submittedName>
</protein>
<evidence type="ECO:0000313" key="2">
    <source>
        <dbReference type="Proteomes" id="UP000301870"/>
    </source>
</evidence>
<reference evidence="3" key="1">
    <citation type="submission" date="2025-08" db="UniProtKB">
        <authorList>
            <consortium name="RefSeq"/>
        </authorList>
    </citation>
    <scope>IDENTIFICATION</scope>
    <source>
        <strain evidence="3">Ishihara</strain>
        <tissue evidence="3">Whole body</tissue>
    </source>
</reference>
<sequence length="147" mass="16486">MTSFIIITVLSALAACYGAVVPPSEENMISRFALEQMYPDFTVEYNEKYENRVAFSKGEARNDQILLLTREIHVPAVPGETQYADLIHRSSSNVRITRVVWIPLTWPLPTLISIKGVGTDVVHISCTSFVGENIHVLFSLYGEIIEN</sequence>
<keyword evidence="2" id="KW-1185">Reference proteome</keyword>
<dbReference type="GeneID" id="111361935"/>
<dbReference type="RefSeq" id="XP_022834163.1">
    <property type="nucleotide sequence ID" value="XM_022978395.1"/>
</dbReference>
<gene>
    <name evidence="3" type="primary">LOC111361935</name>
</gene>